<comment type="caution">
    <text evidence="1">The sequence shown here is derived from an EMBL/GenBank/DDBJ whole genome shotgun (WGS) entry which is preliminary data.</text>
</comment>
<gene>
    <name evidence="1" type="ORF">OA50_01743</name>
</gene>
<evidence type="ECO:0000313" key="1">
    <source>
        <dbReference type="EMBL" id="KHQ53754.1"/>
    </source>
</evidence>
<dbReference type="RefSeq" id="WP_043139801.1">
    <property type="nucleotide sequence ID" value="NZ_BMGQ01000003.1"/>
</dbReference>
<accession>A0A0B3STH2</accession>
<reference evidence="1 2" key="1">
    <citation type="submission" date="2014-10" db="EMBL/GenBank/DDBJ databases">
        <title>Genome sequence of Ponticoccus sp. strain UMTAT08 isolated from clonal culture of toxic dinoflagellate Alexandrium tamiyavanichii.</title>
        <authorList>
            <person name="Gan H.Y."/>
            <person name="Muhd D.-D."/>
            <person name="Mohd Noor M.E."/>
            <person name="Yeong Y.S."/>
            <person name="Usup G."/>
        </authorList>
    </citation>
    <scope>NUCLEOTIDE SEQUENCE [LARGE SCALE GENOMIC DNA]</scope>
    <source>
        <strain evidence="1 2">UMTAT08</strain>
    </source>
</reference>
<dbReference type="Proteomes" id="UP000030960">
    <property type="component" value="Unassembled WGS sequence"/>
</dbReference>
<evidence type="ECO:0000313" key="2">
    <source>
        <dbReference type="Proteomes" id="UP000030960"/>
    </source>
</evidence>
<sequence length="59" mass="6687">MTQQDTKIRTRPDGSIDTAYYMARGRHMRSQAAHAMFSPEPAKPHRRRGFARLFGGVPA</sequence>
<accession>A0A225Q229</accession>
<proteinExistence type="predicted"/>
<dbReference type="STRING" id="561184.SAMN05216376_101111"/>
<organism evidence="1 2">
    <name type="scientific">Mameliella alba</name>
    <dbReference type="NCBI Taxonomy" id="561184"/>
    <lineage>
        <taxon>Bacteria</taxon>
        <taxon>Pseudomonadati</taxon>
        <taxon>Pseudomonadota</taxon>
        <taxon>Alphaproteobacteria</taxon>
        <taxon>Rhodobacterales</taxon>
        <taxon>Roseobacteraceae</taxon>
        <taxon>Mameliella</taxon>
    </lineage>
</organism>
<dbReference type="AlphaFoldDB" id="A0A0B3STH2"/>
<protein>
    <submittedName>
        <fullName evidence="1">Uncharacterized protein</fullName>
    </submittedName>
</protein>
<accession>A0A225QVG0</accession>
<keyword evidence="2" id="KW-1185">Reference proteome</keyword>
<dbReference type="GeneID" id="66499417"/>
<name>A0A0B3STH2_9RHOB</name>
<dbReference type="OrthoDB" id="7872703at2"/>
<dbReference type="EMBL" id="JSUQ01000006">
    <property type="protein sequence ID" value="KHQ53754.1"/>
    <property type="molecule type" value="Genomic_DNA"/>
</dbReference>